<organism evidence="1 2">
    <name type="scientific">Liparis tanakae</name>
    <name type="common">Tanaka's snailfish</name>
    <dbReference type="NCBI Taxonomy" id="230148"/>
    <lineage>
        <taxon>Eukaryota</taxon>
        <taxon>Metazoa</taxon>
        <taxon>Chordata</taxon>
        <taxon>Craniata</taxon>
        <taxon>Vertebrata</taxon>
        <taxon>Euteleostomi</taxon>
        <taxon>Actinopterygii</taxon>
        <taxon>Neopterygii</taxon>
        <taxon>Teleostei</taxon>
        <taxon>Neoteleostei</taxon>
        <taxon>Acanthomorphata</taxon>
        <taxon>Eupercaria</taxon>
        <taxon>Perciformes</taxon>
        <taxon>Cottioidei</taxon>
        <taxon>Cottales</taxon>
        <taxon>Liparidae</taxon>
        <taxon>Liparis</taxon>
    </lineage>
</organism>
<comment type="caution">
    <text evidence="1">The sequence shown here is derived from an EMBL/GenBank/DDBJ whole genome shotgun (WGS) entry which is preliminary data.</text>
</comment>
<accession>A0A4Z2EK59</accession>
<dbReference type="OrthoDB" id="8939399at2759"/>
<evidence type="ECO:0000313" key="2">
    <source>
        <dbReference type="Proteomes" id="UP000314294"/>
    </source>
</evidence>
<protein>
    <submittedName>
        <fullName evidence="1">Integrin alpha-1</fullName>
    </submittedName>
</protein>
<sequence>MTMGTTLVTNPNGGFLACGPQYGYMCGQQQYISGVCANVSDSFQILNSLAPAVQGNNNQEYHPRP</sequence>
<keyword evidence="2" id="KW-1185">Reference proteome</keyword>
<dbReference type="AlphaFoldDB" id="A0A4Z2EK59"/>
<keyword evidence="1" id="KW-0401">Integrin</keyword>
<reference evidence="1 2" key="1">
    <citation type="submission" date="2019-03" db="EMBL/GenBank/DDBJ databases">
        <title>First draft genome of Liparis tanakae, snailfish: a comprehensive survey of snailfish specific genes.</title>
        <authorList>
            <person name="Kim W."/>
            <person name="Song I."/>
            <person name="Jeong J.-H."/>
            <person name="Kim D."/>
            <person name="Kim S."/>
            <person name="Ryu S."/>
            <person name="Song J.Y."/>
            <person name="Lee S.K."/>
        </authorList>
    </citation>
    <scope>NUCLEOTIDE SEQUENCE [LARGE SCALE GENOMIC DNA]</scope>
    <source>
        <tissue evidence="1">Muscle</tissue>
    </source>
</reference>
<proteinExistence type="predicted"/>
<evidence type="ECO:0000313" key="1">
    <source>
        <dbReference type="EMBL" id="TNN29203.1"/>
    </source>
</evidence>
<gene>
    <name evidence="1" type="primary">ITGA1_1</name>
    <name evidence="1" type="ORF">EYF80_060649</name>
</gene>
<name>A0A4Z2EK59_9TELE</name>
<dbReference type="InterPro" id="IPR028994">
    <property type="entry name" value="Integrin_alpha_N"/>
</dbReference>
<dbReference type="EMBL" id="SRLO01005937">
    <property type="protein sequence ID" value="TNN29203.1"/>
    <property type="molecule type" value="Genomic_DNA"/>
</dbReference>
<dbReference type="GO" id="GO:0007229">
    <property type="term" value="P:integrin-mediated signaling pathway"/>
    <property type="evidence" value="ECO:0007669"/>
    <property type="project" value="UniProtKB-KW"/>
</dbReference>
<dbReference type="Gene3D" id="2.130.10.130">
    <property type="entry name" value="Integrin alpha, N-terminal"/>
    <property type="match status" value="1"/>
</dbReference>
<dbReference type="Proteomes" id="UP000314294">
    <property type="component" value="Unassembled WGS sequence"/>
</dbReference>